<evidence type="ECO:0000313" key="2">
    <source>
        <dbReference type="Proteomes" id="UP000218181"/>
    </source>
</evidence>
<dbReference type="EMBL" id="JXJU01000001">
    <property type="protein sequence ID" value="PCS01610.1"/>
    <property type="molecule type" value="Genomic_DNA"/>
</dbReference>
<organism evidence="1 2">
    <name type="scientific">Lactococcus fujiensis JCM 16395</name>
    <dbReference type="NCBI Taxonomy" id="1291764"/>
    <lineage>
        <taxon>Bacteria</taxon>
        <taxon>Bacillati</taxon>
        <taxon>Bacillota</taxon>
        <taxon>Bacilli</taxon>
        <taxon>Lactobacillales</taxon>
        <taxon>Streptococcaceae</taxon>
        <taxon>Lactococcus</taxon>
    </lineage>
</organism>
<reference evidence="1 2" key="1">
    <citation type="submission" date="2014-12" db="EMBL/GenBank/DDBJ databases">
        <title>Draft genome sequences of 10 type strains of Lactococcus.</title>
        <authorList>
            <person name="Sun Z."/>
            <person name="Zhong Z."/>
            <person name="Liu W."/>
            <person name="Zhang W."/>
            <person name="Zhang H."/>
        </authorList>
    </citation>
    <scope>NUCLEOTIDE SEQUENCE [LARGE SCALE GENOMIC DNA]</scope>
    <source>
        <strain evidence="1 2">JCM 16395</strain>
    </source>
</reference>
<protein>
    <submittedName>
        <fullName evidence="1">Uncharacterized protein</fullName>
    </submittedName>
</protein>
<name>A0A2A5RQ81_9LACT</name>
<gene>
    <name evidence="1" type="ORF">RT41_GL000374</name>
</gene>
<proteinExistence type="predicted"/>
<dbReference type="AlphaFoldDB" id="A0A2A5RQ81"/>
<sequence length="45" mass="5438">MTGWWKVMFGRFENGFRAFFQVSLFELEEVAPLSLIILRLNFQRI</sequence>
<comment type="caution">
    <text evidence="1">The sequence shown here is derived from an EMBL/GenBank/DDBJ whole genome shotgun (WGS) entry which is preliminary data.</text>
</comment>
<dbReference type="Proteomes" id="UP000218181">
    <property type="component" value="Unassembled WGS sequence"/>
</dbReference>
<keyword evidence="2" id="KW-1185">Reference proteome</keyword>
<accession>A0A2A5RQ81</accession>
<evidence type="ECO:0000313" key="1">
    <source>
        <dbReference type="EMBL" id="PCS01610.1"/>
    </source>
</evidence>